<reference evidence="4 5" key="1">
    <citation type="journal article" date="2013" name="Genome Biol.">
        <title>Genome of Acanthamoeba castellanii highlights extensive lateral gene transfer and early evolution of tyrosine kinase signaling.</title>
        <authorList>
            <person name="Clarke M."/>
            <person name="Lohan A.J."/>
            <person name="Liu B."/>
            <person name="Lagkouvardos I."/>
            <person name="Roy S."/>
            <person name="Zafar N."/>
            <person name="Bertelli C."/>
            <person name="Schilde C."/>
            <person name="Kianianmomeni A."/>
            <person name="Burglin T.R."/>
            <person name="Frech C."/>
            <person name="Turcotte B."/>
            <person name="Kopec K.O."/>
            <person name="Synnott J.M."/>
            <person name="Choo C."/>
            <person name="Paponov I."/>
            <person name="Finkler A."/>
            <person name="Soon Heng Tan C."/>
            <person name="Hutchins A.P."/>
            <person name="Weinmeier T."/>
            <person name="Rattei T."/>
            <person name="Chu J.S."/>
            <person name="Gimenez G."/>
            <person name="Irimia M."/>
            <person name="Rigden D.J."/>
            <person name="Fitzpatrick D.A."/>
            <person name="Lorenzo-Morales J."/>
            <person name="Bateman A."/>
            <person name="Chiu C.H."/>
            <person name="Tang P."/>
            <person name="Hegemann P."/>
            <person name="Fromm H."/>
            <person name="Raoult D."/>
            <person name="Greub G."/>
            <person name="Miranda-Saavedra D."/>
            <person name="Chen N."/>
            <person name="Nash P."/>
            <person name="Ginger M.L."/>
            <person name="Horn M."/>
            <person name="Schaap P."/>
            <person name="Caler L."/>
            <person name="Loftus B."/>
        </authorList>
    </citation>
    <scope>NUCLEOTIDE SEQUENCE [LARGE SCALE GENOMIC DNA]</scope>
    <source>
        <strain evidence="4 5">Neff</strain>
    </source>
</reference>
<feature type="compositionally biased region" description="Low complexity" evidence="2">
    <location>
        <begin position="954"/>
        <end position="965"/>
    </location>
</feature>
<dbReference type="RefSeq" id="XP_004339263.1">
    <property type="nucleotide sequence ID" value="XM_004339215.1"/>
</dbReference>
<feature type="disulfide bond" evidence="1">
    <location>
        <begin position="285"/>
        <end position="295"/>
    </location>
</feature>
<dbReference type="SUPFAM" id="SSF57196">
    <property type="entry name" value="EGF/Laminin"/>
    <property type="match status" value="1"/>
</dbReference>
<dbReference type="SUPFAM" id="SSF69318">
    <property type="entry name" value="Integrin alpha N-terminal domain"/>
    <property type="match status" value="1"/>
</dbReference>
<gene>
    <name evidence="4" type="ORF">ACA1_059570</name>
</gene>
<organism evidence="4 5">
    <name type="scientific">Acanthamoeba castellanii (strain ATCC 30010 / Neff)</name>
    <dbReference type="NCBI Taxonomy" id="1257118"/>
    <lineage>
        <taxon>Eukaryota</taxon>
        <taxon>Amoebozoa</taxon>
        <taxon>Discosea</taxon>
        <taxon>Longamoebia</taxon>
        <taxon>Centramoebida</taxon>
        <taxon>Acanthamoebidae</taxon>
        <taxon>Acanthamoeba</taxon>
    </lineage>
</organism>
<proteinExistence type="predicted"/>
<evidence type="ECO:0000256" key="2">
    <source>
        <dbReference type="SAM" id="MobiDB-lite"/>
    </source>
</evidence>
<sequence length="1735" mass="188158">MGEASRLPGGLRWGCWASISSIILYILLLQQLVDLSTAIDYRVEYSQVRLSLDCRLLDTDNNEEWAITLNVAGQTKCLVFYTDNTMPFASPIDPNRPLWEAEFSAPAGQTFRLGFEAWEKQAGGPMCVFENGDNRNNYLRWVEPLTNLSQLAPNEQRAFSASRAFTQAGNSCTVTIIGSVARKASPGAPRIVNATIEVVSGGVSPLKLTVHGYDLNPEPIEAPVLQVTGLNAECIASTLTTSDTQLTCLLTRLASAEVSQLQMAQVQVQTRLGMSRTASAAFPTCQPDCENGGSCWWSRDFAIVECVCSPNYYGPACQYRYPDDEPILAGIAPMGADFSLNAIQPTVIAVSGRIWAADVPDTTVKSENCVISRAKTSLELNVEDNTIGDGALAVEVWRGPVTPYDRRAIAQADSLQISGLCIIPKGVLAFAEENDDTLTSQLTVSIEWARKFSNDTRESRDRLTFQLYGPLHLPSSIVAAKANEADGEMRVLREQSVRVSFCDAQGRPRLGGDDSDGFDLAFVDGPALQPQLGIRGGVARSFSYSDCLVNSRNPECAYFEYKLSFDLAGTYRAHVLYFQPTALVFVGSQLELEVKGLGEVTVPVPELPESSLSRVDMGSVHVVRPQGFAAEPFFCDSHTDELDPGRVERLLKPWHNLGNVPNNFVLSRMVLSPVDCLASISVKVAVVHSLPRLVQISLTRTGPASNDPRAKNHTSTVVIKPFGAKTLKSGILTEWTGETVPELAANFVGRPALAEWVLSVEQADGTGYVRDWWLDVTTRSCLETPQEICGFGGGEMYGRADNVNDTVRLECPAGGMISDIVLARYGRIEGYCEGDLKNIVVHGDCEADAEKVKQRVAALCVGGASCELTATDIGVLGEEYLCGDEQPQCLDGDDITRRRQRQPHETKAAGGEHEHDYARPRPYPGTEDYHLRATTVRQATAPFFRPRSPAARQAESAPGPASAAADVVDPCEVTPTLAPRRALMVKARCTDAKVAAKFEDPEPSEKKMLVASVTADLDNDWKDETITMFAYEGGPLHVAFTFVGHNAFQPTTSVVRNLVVGPGGVPAVVGGQLELQAGDFNNDGYPELVVGYLDVDGQLQLFQWDLRIEDTSVWPAGVVKPNRADLAPCGCFDSESALRRLFAMATRISVPGSPTYDMKSSSETRLDSPGFSYALAVGDVGLGFDVLVLSWIADEHTVVWGVFRQTGSGLALAGDVMTLRDVDQAHAVSLALGDFEGTGSRELALGIVDWNTISVYFYTIDQTVSSFPMTMAKLLNVAEDSWMLNSNINLRLVAGDLNDDLDDELVVGFTLGAEAYLFQVDALTCGQAKCMELVGSSGYAVPTGRVPTTTTTRSPELKLAIGNVDESSTNELVVAVEYTSTTDQSVHKVMLVSLTAQSDSNQPFLINGRHCYAGPAYRESEDEQEVTVNNMALSVGNLYGLGYRVGEPTMVRFESVPELLAVINAPPTHYDVLEGEEIVVNQRTMNGQGSFTKLTNVEGVTSSFEITRDTVAIESTASGNALDGKLAVVVGKLHQSASALKKKTQVDSQGVLERLTVSRELTASGDDVVLYISTTRDQWKFPIVDQTGAPVGALDVWLSSSCGVECVQVADGRDLWWFAPDHEPFNVLTYSSRSPTDFVPSNRVMVGDRVTLGPNDHLQFVGESSGRSQNKVTLDHQTSTRDRATAVGIDVNYEFMFSQAFLGLGPNHKLPLGISVWDPGTRGGHSPDRSRADRQ</sequence>
<dbReference type="PROSITE" id="PS00022">
    <property type="entry name" value="EGF_1"/>
    <property type="match status" value="1"/>
</dbReference>
<dbReference type="EMBL" id="KB007974">
    <property type="protein sequence ID" value="ELR17250.1"/>
    <property type="molecule type" value="Genomic_DNA"/>
</dbReference>
<feature type="compositionally biased region" description="Basic and acidic residues" evidence="2">
    <location>
        <begin position="899"/>
        <end position="919"/>
    </location>
</feature>
<keyword evidence="1" id="KW-1015">Disulfide bond</keyword>
<dbReference type="InterPro" id="IPR000742">
    <property type="entry name" value="EGF"/>
</dbReference>
<dbReference type="Proteomes" id="UP000011083">
    <property type="component" value="Unassembled WGS sequence"/>
</dbReference>
<evidence type="ECO:0000256" key="1">
    <source>
        <dbReference type="PROSITE-ProRule" id="PRU00076"/>
    </source>
</evidence>
<feature type="region of interest" description="Disordered" evidence="2">
    <location>
        <begin position="899"/>
        <end position="927"/>
    </location>
</feature>
<dbReference type="PROSITE" id="PS50026">
    <property type="entry name" value="EGF_3"/>
    <property type="match status" value="1"/>
</dbReference>
<evidence type="ECO:0000313" key="4">
    <source>
        <dbReference type="EMBL" id="ELR17250.1"/>
    </source>
</evidence>
<name>L8GW70_ACACF</name>
<keyword evidence="1" id="KW-0245">EGF-like domain</keyword>
<dbReference type="OrthoDB" id="9972657at2759"/>
<dbReference type="GeneID" id="14917846"/>
<keyword evidence="5" id="KW-1185">Reference proteome</keyword>
<dbReference type="VEuPathDB" id="AmoebaDB:ACA1_059570"/>
<feature type="domain" description="EGF-like" evidence="3">
    <location>
        <begin position="281"/>
        <end position="318"/>
    </location>
</feature>
<feature type="region of interest" description="Disordered" evidence="2">
    <location>
        <begin position="941"/>
        <end position="965"/>
    </location>
</feature>
<feature type="disulfide bond" evidence="1">
    <location>
        <begin position="289"/>
        <end position="306"/>
    </location>
</feature>
<evidence type="ECO:0000313" key="5">
    <source>
        <dbReference type="Proteomes" id="UP000011083"/>
    </source>
</evidence>
<dbReference type="KEGG" id="acan:ACA1_059570"/>
<dbReference type="InterPro" id="IPR028994">
    <property type="entry name" value="Integrin_alpha_N"/>
</dbReference>
<protein>
    <submittedName>
        <fullName evidence="4">FGGAP repeat domain containing protein</fullName>
    </submittedName>
</protein>
<accession>L8GW70</accession>
<evidence type="ECO:0000259" key="3">
    <source>
        <dbReference type="PROSITE" id="PS50026"/>
    </source>
</evidence>
<feature type="disulfide bond" evidence="1">
    <location>
        <begin position="308"/>
        <end position="317"/>
    </location>
</feature>